<comment type="caution">
    <text evidence="1">The sequence shown here is derived from an EMBL/GenBank/DDBJ whole genome shotgun (WGS) entry which is preliminary data.</text>
</comment>
<evidence type="ECO:0000313" key="1">
    <source>
        <dbReference type="EMBL" id="KAL1263263.1"/>
    </source>
</evidence>
<dbReference type="EMBL" id="JAYMGO010000013">
    <property type="protein sequence ID" value="KAL1263263.1"/>
    <property type="molecule type" value="Genomic_DNA"/>
</dbReference>
<evidence type="ECO:0000313" key="2">
    <source>
        <dbReference type="Proteomes" id="UP001558613"/>
    </source>
</evidence>
<protein>
    <recommendedName>
        <fullName evidence="3">Secreted protein</fullName>
    </recommendedName>
</protein>
<sequence length="68" mass="7995">MSCTATAMIYSLGRRASVAFCCIPFPVSRWWVWAQMTISWLTVMAERVVWMWFEFGTLRPRCIMTLIP</sequence>
<accession>A0ABR3MDV5</accession>
<keyword evidence="2" id="KW-1185">Reference proteome</keyword>
<reference evidence="1 2" key="1">
    <citation type="submission" date="2023-09" db="EMBL/GenBank/DDBJ databases">
        <authorList>
            <person name="Wang M."/>
        </authorList>
    </citation>
    <scope>NUCLEOTIDE SEQUENCE [LARGE SCALE GENOMIC DNA]</scope>
    <source>
        <strain evidence="1">GT-2023</strain>
        <tissue evidence="1">Liver</tissue>
    </source>
</reference>
<proteinExistence type="predicted"/>
<dbReference type="Proteomes" id="UP001558613">
    <property type="component" value="Unassembled WGS sequence"/>
</dbReference>
<organism evidence="1 2">
    <name type="scientific">Cirrhinus molitorella</name>
    <name type="common">mud carp</name>
    <dbReference type="NCBI Taxonomy" id="172907"/>
    <lineage>
        <taxon>Eukaryota</taxon>
        <taxon>Metazoa</taxon>
        <taxon>Chordata</taxon>
        <taxon>Craniata</taxon>
        <taxon>Vertebrata</taxon>
        <taxon>Euteleostomi</taxon>
        <taxon>Actinopterygii</taxon>
        <taxon>Neopterygii</taxon>
        <taxon>Teleostei</taxon>
        <taxon>Ostariophysi</taxon>
        <taxon>Cypriniformes</taxon>
        <taxon>Cyprinidae</taxon>
        <taxon>Labeoninae</taxon>
        <taxon>Labeonini</taxon>
        <taxon>Cirrhinus</taxon>
    </lineage>
</organism>
<evidence type="ECO:0008006" key="3">
    <source>
        <dbReference type="Google" id="ProtNLM"/>
    </source>
</evidence>
<gene>
    <name evidence="1" type="ORF">QQF64_006002</name>
</gene>
<name>A0ABR3MDV5_9TELE</name>